<dbReference type="PRINTS" id="PR00412">
    <property type="entry name" value="EPOXHYDRLASE"/>
</dbReference>
<evidence type="ECO:0000313" key="4">
    <source>
        <dbReference type="EMBL" id="EDK44786.1"/>
    </source>
</evidence>
<accession>A5E028</accession>
<evidence type="ECO:0000256" key="2">
    <source>
        <dbReference type="ARBA" id="ARBA00038334"/>
    </source>
</evidence>
<dbReference type="PANTHER" id="PTHR43329">
    <property type="entry name" value="EPOXIDE HYDROLASE"/>
    <property type="match status" value="1"/>
</dbReference>
<feature type="domain" description="AB hydrolase-1" evidence="3">
    <location>
        <begin position="36"/>
        <end position="294"/>
    </location>
</feature>
<dbReference type="Proteomes" id="UP000001996">
    <property type="component" value="Unassembled WGS sequence"/>
</dbReference>
<dbReference type="STRING" id="379508.A5E028"/>
<reference evidence="4 5" key="1">
    <citation type="journal article" date="2009" name="Nature">
        <title>Evolution of pathogenicity and sexual reproduction in eight Candida genomes.</title>
        <authorList>
            <person name="Butler G."/>
            <person name="Rasmussen M.D."/>
            <person name="Lin M.F."/>
            <person name="Santos M.A."/>
            <person name="Sakthikumar S."/>
            <person name="Munro C.A."/>
            <person name="Rheinbay E."/>
            <person name="Grabherr M."/>
            <person name="Forche A."/>
            <person name="Reedy J.L."/>
            <person name="Agrafioti I."/>
            <person name="Arnaud M.B."/>
            <person name="Bates S."/>
            <person name="Brown A.J."/>
            <person name="Brunke S."/>
            <person name="Costanzo M.C."/>
            <person name="Fitzpatrick D.A."/>
            <person name="de Groot P.W."/>
            <person name="Harris D."/>
            <person name="Hoyer L.L."/>
            <person name="Hube B."/>
            <person name="Klis F.M."/>
            <person name="Kodira C."/>
            <person name="Lennard N."/>
            <person name="Logue M.E."/>
            <person name="Martin R."/>
            <person name="Neiman A.M."/>
            <person name="Nikolaou E."/>
            <person name="Quail M.A."/>
            <person name="Quinn J."/>
            <person name="Santos M.C."/>
            <person name="Schmitzberger F.F."/>
            <person name="Sherlock G."/>
            <person name="Shah P."/>
            <person name="Silverstein K.A."/>
            <person name="Skrzypek M.S."/>
            <person name="Soll D."/>
            <person name="Staggs R."/>
            <person name="Stansfield I."/>
            <person name="Stumpf M.P."/>
            <person name="Sudbery P.E."/>
            <person name="Srikantha T."/>
            <person name="Zeng Q."/>
            <person name="Berman J."/>
            <person name="Berriman M."/>
            <person name="Heitman J."/>
            <person name="Gow N.A."/>
            <person name="Lorenz M.C."/>
            <person name="Birren B.W."/>
            <person name="Kellis M."/>
            <person name="Cuomo C.A."/>
        </authorList>
    </citation>
    <scope>NUCLEOTIDE SEQUENCE [LARGE SCALE GENOMIC DNA]</scope>
    <source>
        <strain evidence="5">ATCC 11503 / BCRC 21390 / CBS 2605 / JCM 1781 / NBRC 1676 / NRRL YB-4239</strain>
    </source>
</reference>
<dbReference type="OrthoDB" id="408373at2759"/>
<dbReference type="Pfam" id="PF00561">
    <property type="entry name" value="Abhydrolase_1"/>
    <property type="match status" value="1"/>
</dbReference>
<dbReference type="HOGENOM" id="CLU_020336_7_3_1"/>
<dbReference type="SUPFAM" id="SSF53474">
    <property type="entry name" value="alpha/beta-Hydrolases"/>
    <property type="match status" value="1"/>
</dbReference>
<dbReference type="OMA" id="YLEWNPQ"/>
<dbReference type="InterPro" id="IPR000639">
    <property type="entry name" value="Epox_hydrolase-like"/>
</dbReference>
<name>A5E028_LODEL</name>
<dbReference type="GO" id="GO:0016787">
    <property type="term" value="F:hydrolase activity"/>
    <property type="evidence" value="ECO:0007669"/>
    <property type="project" value="UniProtKB-KW"/>
</dbReference>
<dbReference type="InParanoid" id="A5E028"/>
<evidence type="ECO:0000313" key="5">
    <source>
        <dbReference type="Proteomes" id="UP000001996"/>
    </source>
</evidence>
<sequence length="313" mass="36417">MSLEQQEIKLHNGKRVFTTLSNLSQTAIVGQKFNRVIFLFHGFPDVNTTFNKIWPLLIDHYNSLNEPVLILAPKLRGYEKSSIGPEGEYMLPYLADDVKAWIHEVNPELNKPVNIVGHDWGAILGFKFANMYPDLVTSMVCMAIPYLANVNPLELVWYAPEQLYLSTYFFTMQYAYFYKDKLTQDNEYLTKLWQYWSPGYKATQAEINEIREAFAKDGVVDAVTAYYRHLFRPFSLKKSRWPVDFTKVPTLVLMGEDDGCMSKRLAYLEERKLKQYGEKAKVKLLPQAGHFLQREQPKIVADLVVEFLDQWSK</sequence>
<evidence type="ECO:0000256" key="1">
    <source>
        <dbReference type="ARBA" id="ARBA00022801"/>
    </source>
</evidence>
<protein>
    <recommendedName>
        <fullName evidence="3">AB hydrolase-1 domain-containing protein</fullName>
    </recommendedName>
</protein>
<proteinExistence type="inferred from homology"/>
<gene>
    <name evidence="4" type="ORF">LELG_02965</name>
</gene>
<dbReference type="GeneID" id="5233330"/>
<dbReference type="ESTHER" id="lodel-a5e028">
    <property type="family name" value="Epoxide_hydrolase"/>
</dbReference>
<keyword evidence="1" id="KW-0378">Hydrolase</keyword>
<comment type="similarity">
    <text evidence="2">Belongs to the AB hydrolase superfamily. Epoxide hydrolase family.</text>
</comment>
<dbReference type="AlphaFoldDB" id="A5E028"/>
<organism evidence="4 5">
    <name type="scientific">Lodderomyces elongisporus (strain ATCC 11503 / CBS 2605 / JCM 1781 / NBRC 1676 / NRRL YB-4239)</name>
    <name type="common">Yeast</name>
    <name type="synonym">Saccharomyces elongisporus</name>
    <dbReference type="NCBI Taxonomy" id="379508"/>
    <lineage>
        <taxon>Eukaryota</taxon>
        <taxon>Fungi</taxon>
        <taxon>Dikarya</taxon>
        <taxon>Ascomycota</taxon>
        <taxon>Saccharomycotina</taxon>
        <taxon>Pichiomycetes</taxon>
        <taxon>Debaryomycetaceae</taxon>
        <taxon>Candida/Lodderomyces clade</taxon>
        <taxon>Lodderomyces</taxon>
    </lineage>
</organism>
<dbReference type="Gene3D" id="3.40.50.1820">
    <property type="entry name" value="alpha/beta hydrolase"/>
    <property type="match status" value="1"/>
</dbReference>
<keyword evidence="5" id="KW-1185">Reference proteome</keyword>
<dbReference type="InterPro" id="IPR000073">
    <property type="entry name" value="AB_hydrolase_1"/>
</dbReference>
<dbReference type="InterPro" id="IPR029058">
    <property type="entry name" value="AB_hydrolase_fold"/>
</dbReference>
<dbReference type="eggNOG" id="KOG4178">
    <property type="taxonomic scope" value="Eukaryota"/>
</dbReference>
<evidence type="ECO:0000259" key="3">
    <source>
        <dbReference type="Pfam" id="PF00561"/>
    </source>
</evidence>
<dbReference type="EMBL" id="CH981526">
    <property type="protein sequence ID" value="EDK44786.1"/>
    <property type="molecule type" value="Genomic_DNA"/>
</dbReference>
<dbReference type="KEGG" id="lel:PVL30_003789"/>